<feature type="domain" description="Arabinosyltransferase C-terminal" evidence="1">
    <location>
        <begin position="1"/>
        <end position="81"/>
    </location>
</feature>
<dbReference type="InterPro" id="IPR032731">
    <property type="entry name" value="Arabino_trans_C"/>
</dbReference>
<reference evidence="2 3" key="1">
    <citation type="submission" date="2020-07" db="EMBL/GenBank/DDBJ databases">
        <title>Mycobacterium kansasii (former subtype) with zoonotic potential isolated from diseased indoor pet cat, Japan.</title>
        <authorList>
            <person name="Fukano H."/>
            <person name="Terazono T."/>
            <person name="Hoshino Y."/>
        </authorList>
    </citation>
    <scope>NUCLEOTIDE SEQUENCE [LARGE SCALE GENOMIC DNA]</scope>
    <source>
        <strain evidence="2 3">Kuro-I</strain>
    </source>
</reference>
<protein>
    <recommendedName>
        <fullName evidence="1">Arabinosyltransferase C-terminal domain-containing protein</fullName>
    </recommendedName>
</protein>
<accession>A0A7G1IQK0</accession>
<name>A0A7G1IQK0_MYCKA</name>
<dbReference type="AlphaFoldDB" id="A0A7G1IQK0"/>
<dbReference type="InterPro" id="IPR042486">
    <property type="entry name" value="Arabino_trans_C_2"/>
</dbReference>
<evidence type="ECO:0000259" key="1">
    <source>
        <dbReference type="Pfam" id="PF14896"/>
    </source>
</evidence>
<keyword evidence="3" id="KW-1185">Reference proteome</keyword>
<evidence type="ECO:0000313" key="2">
    <source>
        <dbReference type="EMBL" id="BCI92654.1"/>
    </source>
</evidence>
<dbReference type="Proteomes" id="UP000516380">
    <property type="component" value="Chromosome"/>
</dbReference>
<proteinExistence type="predicted"/>
<dbReference type="Pfam" id="PF14896">
    <property type="entry name" value="Arabino_trans_C"/>
    <property type="match status" value="1"/>
</dbReference>
<dbReference type="Gene3D" id="2.60.120.940">
    <property type="entry name" value="EmbC, C-terminal domain, subdomain 2"/>
    <property type="match status" value="1"/>
</dbReference>
<organism evidence="2 3">
    <name type="scientific">Mycobacterium kansasii</name>
    <dbReference type="NCBI Taxonomy" id="1768"/>
    <lineage>
        <taxon>Bacteria</taxon>
        <taxon>Bacillati</taxon>
        <taxon>Actinomycetota</taxon>
        <taxon>Actinomycetes</taxon>
        <taxon>Mycobacteriales</taxon>
        <taxon>Mycobacteriaceae</taxon>
        <taxon>Mycobacterium</taxon>
    </lineage>
</organism>
<sequence length="196" mass="20986">MQWATDDQAASGRPGGSMSFADVGAVPAWRNLRAPLSAIPDSATQIRLVADDEDLAPQHWIALTPPRIPRLRTLQDVVGSRIRCSWTGWSGWHSRASDRSAIKTALSRHRHGGSCRTGSAPRPILPSWTRTAAAPGHHRVAAARDDGGQLSQGRLVPGLGLAAAADPYYPDAEPARLQLGTVTRSGLWNPAPMRKG</sequence>
<gene>
    <name evidence="2" type="ORF">NIIDMKKI_78600</name>
</gene>
<dbReference type="EMBL" id="AP023343">
    <property type="protein sequence ID" value="BCI92654.1"/>
    <property type="molecule type" value="Genomic_DNA"/>
</dbReference>
<evidence type="ECO:0000313" key="3">
    <source>
        <dbReference type="Proteomes" id="UP000516380"/>
    </source>
</evidence>